<dbReference type="Proteomes" id="UP000094065">
    <property type="component" value="Unassembled WGS sequence"/>
</dbReference>
<evidence type="ECO:0000313" key="2">
    <source>
        <dbReference type="EMBL" id="ODN78464.1"/>
    </source>
</evidence>
<feature type="compositionally biased region" description="Acidic residues" evidence="1">
    <location>
        <begin position="259"/>
        <end position="276"/>
    </location>
</feature>
<reference evidence="2 3" key="1">
    <citation type="submission" date="2016-06" db="EMBL/GenBank/DDBJ databases">
        <title>Evolution of pathogenesis and genome organization in the Tremellales.</title>
        <authorList>
            <person name="Cuomo C."/>
            <person name="Litvintseva A."/>
            <person name="Heitman J."/>
            <person name="Chen Y."/>
            <person name="Sun S."/>
            <person name="Springer D."/>
            <person name="Dromer F."/>
            <person name="Young S."/>
            <person name="Zeng Q."/>
            <person name="Chapman S."/>
            <person name="Gujja S."/>
            <person name="Saif S."/>
            <person name="Birren B."/>
        </authorList>
    </citation>
    <scope>NUCLEOTIDE SEQUENCE [LARGE SCALE GENOMIC DNA]</scope>
    <source>
        <strain evidence="2 3">CBS 6039</strain>
    </source>
</reference>
<dbReference type="RefSeq" id="XP_018993510.1">
    <property type="nucleotide sequence ID" value="XM_019138074.1"/>
</dbReference>
<name>A0A1E3HQ59_9TREE</name>
<dbReference type="AlphaFoldDB" id="A0A1E3HQ59"/>
<organism evidence="2 3">
    <name type="scientific">Cryptococcus amylolentus CBS 6039</name>
    <dbReference type="NCBI Taxonomy" id="1295533"/>
    <lineage>
        <taxon>Eukaryota</taxon>
        <taxon>Fungi</taxon>
        <taxon>Dikarya</taxon>
        <taxon>Basidiomycota</taxon>
        <taxon>Agaricomycotina</taxon>
        <taxon>Tremellomycetes</taxon>
        <taxon>Tremellales</taxon>
        <taxon>Cryptococcaceae</taxon>
        <taxon>Cryptococcus</taxon>
    </lineage>
</organism>
<dbReference type="GeneID" id="30155409"/>
<evidence type="ECO:0000313" key="3">
    <source>
        <dbReference type="Proteomes" id="UP000094065"/>
    </source>
</evidence>
<gene>
    <name evidence="2" type="ORF">L202_04100</name>
</gene>
<evidence type="ECO:0000256" key="1">
    <source>
        <dbReference type="SAM" id="MobiDB-lite"/>
    </source>
</evidence>
<dbReference type="OrthoDB" id="2564702at2759"/>
<protein>
    <submittedName>
        <fullName evidence="2">Uncharacterized protein</fullName>
    </submittedName>
</protein>
<feature type="region of interest" description="Disordered" evidence="1">
    <location>
        <begin position="257"/>
        <end position="296"/>
    </location>
</feature>
<feature type="compositionally biased region" description="Acidic residues" evidence="1">
    <location>
        <begin position="394"/>
        <end position="409"/>
    </location>
</feature>
<sequence length="456" mass="51504">MAIQFLKRTRTRPVLPYDLLHIILTELKRTDSLGSLALLQRCNSDYYDIVTPILYTHVRIRTDDQLQRFLTLPIEPRVRKRSRRLSLLSSKGSKSPKSGLRSRSGSLIAYEKKLHAFQKVKTITLDIYPSRRSMKIAGKLPFPLFAETLTFTPSAILSLHSKLLRSGAPRILATFWAGHLPSIVQPQRVVVDYSTIDIRSHLAGEKKASWWDTIAGLSSALQQWERLDQVTLVGEYWALLVPSPGVEMKVIHTVFEPKEDAEEDEGALTEGEDSDGNPEVPLQQTIPGGPAPPPHMVNLPPNAMPVPIPAPAANAEEDGQPPLSFRAKLLMDRRDALLLGLRTSYQIVQHAQYQAHTQPHHLTSYVPEHFIHKGSRNVREVRWVVEGFFPPVGEGDEEDENDAGDEETEVVEKSEKERREVVKWLVTELDQQCPQLVHECGRMVDERVELSCISWA</sequence>
<proteinExistence type="predicted"/>
<comment type="caution">
    <text evidence="2">The sequence shown here is derived from an EMBL/GenBank/DDBJ whole genome shotgun (WGS) entry which is preliminary data.</text>
</comment>
<accession>A0A1E3HQ59</accession>
<feature type="region of interest" description="Disordered" evidence="1">
    <location>
        <begin position="83"/>
        <end position="102"/>
    </location>
</feature>
<feature type="compositionally biased region" description="Low complexity" evidence="1">
    <location>
        <begin position="85"/>
        <end position="102"/>
    </location>
</feature>
<feature type="region of interest" description="Disordered" evidence="1">
    <location>
        <begin position="392"/>
        <end position="413"/>
    </location>
</feature>
<dbReference type="EMBL" id="AWGJ01000006">
    <property type="protein sequence ID" value="ODN78464.1"/>
    <property type="molecule type" value="Genomic_DNA"/>
</dbReference>
<keyword evidence="3" id="KW-1185">Reference proteome</keyword>